<gene>
    <name evidence="1" type="ORF">MHI_LOCUS997261</name>
</gene>
<dbReference type="OrthoDB" id="365605at2759"/>
<comment type="caution">
    <text evidence="1">The sequence shown here is derived from an EMBL/GenBank/DDBJ whole genome shotgun (WGS) entry which is preliminary data.</text>
</comment>
<sequence>MFRFTEEIACDKTKCPGPLRYYEELNCTPIYAAGDKCCPVAFDCSHLDNLSRDKCYVNGHEYNVGELLKPEESNRCDVACRCMSFENT</sequence>
<evidence type="ECO:0008006" key="3">
    <source>
        <dbReference type="Google" id="ProtNLM"/>
    </source>
</evidence>
<keyword evidence="2" id="KW-1185">Reference proteome</keyword>
<dbReference type="EMBL" id="CAJDYZ010013637">
    <property type="protein sequence ID" value="CAD1481223.1"/>
    <property type="molecule type" value="Genomic_DNA"/>
</dbReference>
<protein>
    <recommendedName>
        <fullName evidence="3">VWFC domain-containing protein</fullName>
    </recommendedName>
</protein>
<proteinExistence type="predicted"/>
<name>A0A6V7HJN2_9HYME</name>
<accession>A0A6V7HJN2</accession>
<evidence type="ECO:0000313" key="2">
    <source>
        <dbReference type="Proteomes" id="UP000752696"/>
    </source>
</evidence>
<evidence type="ECO:0000313" key="1">
    <source>
        <dbReference type="EMBL" id="CAD1481223.1"/>
    </source>
</evidence>
<feature type="non-terminal residue" evidence="1">
    <location>
        <position position="88"/>
    </location>
</feature>
<dbReference type="Proteomes" id="UP000752696">
    <property type="component" value="Unassembled WGS sequence"/>
</dbReference>
<dbReference type="AlphaFoldDB" id="A0A6V7HJN2"/>
<reference evidence="1" key="1">
    <citation type="submission" date="2020-07" db="EMBL/GenBank/DDBJ databases">
        <authorList>
            <person name="Nazaruddin N."/>
        </authorList>
    </citation>
    <scope>NUCLEOTIDE SEQUENCE</scope>
</reference>
<organism evidence="1 2">
    <name type="scientific">Heterotrigona itama</name>
    <dbReference type="NCBI Taxonomy" id="395501"/>
    <lineage>
        <taxon>Eukaryota</taxon>
        <taxon>Metazoa</taxon>
        <taxon>Ecdysozoa</taxon>
        <taxon>Arthropoda</taxon>
        <taxon>Hexapoda</taxon>
        <taxon>Insecta</taxon>
        <taxon>Pterygota</taxon>
        <taxon>Neoptera</taxon>
        <taxon>Endopterygota</taxon>
        <taxon>Hymenoptera</taxon>
        <taxon>Apocrita</taxon>
        <taxon>Aculeata</taxon>
        <taxon>Apoidea</taxon>
        <taxon>Anthophila</taxon>
        <taxon>Apidae</taxon>
        <taxon>Heterotrigona</taxon>
    </lineage>
</organism>